<proteinExistence type="predicted"/>
<name>A0A0F9H7A6_9ZZZZ</name>
<dbReference type="AlphaFoldDB" id="A0A0F9H7A6"/>
<organism evidence="1">
    <name type="scientific">marine sediment metagenome</name>
    <dbReference type="NCBI Taxonomy" id="412755"/>
    <lineage>
        <taxon>unclassified sequences</taxon>
        <taxon>metagenomes</taxon>
        <taxon>ecological metagenomes</taxon>
    </lineage>
</organism>
<gene>
    <name evidence="1" type="ORF">LCGC14_1820370</name>
</gene>
<sequence>MKKEAIMIGALIEIKEMEGLPLITALRGGV</sequence>
<evidence type="ECO:0000313" key="1">
    <source>
        <dbReference type="EMBL" id="KKL98841.1"/>
    </source>
</evidence>
<accession>A0A0F9H7A6</accession>
<dbReference type="EMBL" id="LAZR01017818">
    <property type="protein sequence ID" value="KKL98841.1"/>
    <property type="molecule type" value="Genomic_DNA"/>
</dbReference>
<reference evidence="1" key="1">
    <citation type="journal article" date="2015" name="Nature">
        <title>Complex archaea that bridge the gap between prokaryotes and eukaryotes.</title>
        <authorList>
            <person name="Spang A."/>
            <person name="Saw J.H."/>
            <person name="Jorgensen S.L."/>
            <person name="Zaremba-Niedzwiedzka K."/>
            <person name="Martijn J."/>
            <person name="Lind A.E."/>
            <person name="van Eijk R."/>
            <person name="Schleper C."/>
            <person name="Guy L."/>
            <person name="Ettema T.J."/>
        </authorList>
    </citation>
    <scope>NUCLEOTIDE SEQUENCE</scope>
</reference>
<comment type="caution">
    <text evidence="1">The sequence shown here is derived from an EMBL/GenBank/DDBJ whole genome shotgun (WGS) entry which is preliminary data.</text>
</comment>
<protein>
    <submittedName>
        <fullName evidence="1">Uncharacterized protein</fullName>
    </submittedName>
</protein>